<feature type="transmembrane region" description="Helical" evidence="8">
    <location>
        <begin position="21"/>
        <end position="42"/>
    </location>
</feature>
<feature type="transmembrane region" description="Helical" evidence="8">
    <location>
        <begin position="117"/>
        <end position="135"/>
    </location>
</feature>
<evidence type="ECO:0000256" key="1">
    <source>
        <dbReference type="ARBA" id="ARBA00004651"/>
    </source>
</evidence>
<gene>
    <name evidence="10" type="ORF">ESZ00_02070</name>
</gene>
<keyword evidence="6 8" id="KW-1133">Transmembrane helix</keyword>
<dbReference type="Pfam" id="PF13231">
    <property type="entry name" value="PMT_2"/>
    <property type="match status" value="1"/>
</dbReference>
<keyword evidence="4 10" id="KW-0808">Transferase</keyword>
<protein>
    <submittedName>
        <fullName evidence="10">Phospholipid carrier-dependent glycosyltransferase</fullName>
    </submittedName>
</protein>
<name>A0A4Q1SHA5_9BACT</name>
<evidence type="ECO:0000256" key="8">
    <source>
        <dbReference type="SAM" id="Phobius"/>
    </source>
</evidence>
<dbReference type="AlphaFoldDB" id="A0A4Q1SHA5"/>
<keyword evidence="5 8" id="KW-0812">Transmembrane</keyword>
<dbReference type="PANTHER" id="PTHR33908:SF11">
    <property type="entry name" value="MEMBRANE PROTEIN"/>
    <property type="match status" value="1"/>
</dbReference>
<comment type="caution">
    <text evidence="10">The sequence shown here is derived from an EMBL/GenBank/DDBJ whole genome shotgun (WGS) entry which is preliminary data.</text>
</comment>
<dbReference type="PANTHER" id="PTHR33908">
    <property type="entry name" value="MANNOSYLTRANSFERASE YKCB-RELATED"/>
    <property type="match status" value="1"/>
</dbReference>
<dbReference type="InterPro" id="IPR050297">
    <property type="entry name" value="LipidA_mod_glycosyltrf_83"/>
</dbReference>
<feature type="transmembrane region" description="Helical" evidence="8">
    <location>
        <begin position="424"/>
        <end position="448"/>
    </location>
</feature>
<evidence type="ECO:0000256" key="4">
    <source>
        <dbReference type="ARBA" id="ARBA00022679"/>
    </source>
</evidence>
<dbReference type="GO" id="GO:0005886">
    <property type="term" value="C:plasma membrane"/>
    <property type="evidence" value="ECO:0007669"/>
    <property type="project" value="UniProtKB-SubCell"/>
</dbReference>
<evidence type="ECO:0000256" key="2">
    <source>
        <dbReference type="ARBA" id="ARBA00022475"/>
    </source>
</evidence>
<feature type="transmembrane region" description="Helical" evidence="8">
    <location>
        <begin position="365"/>
        <end position="387"/>
    </location>
</feature>
<keyword evidence="7 8" id="KW-0472">Membrane</keyword>
<evidence type="ECO:0000256" key="7">
    <source>
        <dbReference type="ARBA" id="ARBA00023136"/>
    </source>
</evidence>
<dbReference type="InterPro" id="IPR038731">
    <property type="entry name" value="RgtA/B/C-like"/>
</dbReference>
<dbReference type="EMBL" id="SDMK01000001">
    <property type="protein sequence ID" value="RXS96759.1"/>
    <property type="molecule type" value="Genomic_DNA"/>
</dbReference>
<feature type="transmembrane region" description="Helical" evidence="8">
    <location>
        <begin position="196"/>
        <end position="226"/>
    </location>
</feature>
<keyword evidence="3" id="KW-0328">Glycosyltransferase</keyword>
<comment type="subcellular location">
    <subcellularLocation>
        <location evidence="1">Cell membrane</location>
        <topology evidence="1">Multi-pass membrane protein</topology>
    </subcellularLocation>
</comment>
<sequence>MQEADRPLTLTSKAISGAGPIVPRAILFIAVAVSLVLMASVYRNLSPTWDEPSHIGNGLAWLTPPHHLIDPVDPPVGRVSAAVGPWLSGARALDLPNPYDVGNIALRESGHYWRTLTLARLGILPWYLLAVYLVWSMTKRWLGEWPALAAALLFLFCPPVLANATIATTEMPFMAAFLLAIDRIWRALQEPEWRNYAWAGFGVGLACGAKLSGVPFCLLCALVMVAWHGWTKRKLPRISAVAFAALIMFLTIWGIYRFQVGPLATNPASHIHVQRLAAKTGPLAPVVMGAVDHIPAYQFIQGIRVARGFTKHPPQGYLFGEVYTHGRWYFFFFMLLAKTPIPLLIFGLAGLWLALRRGMARTDPFVIVPLAGFFVPMLVATVSHVHLGIRHVLVVYAFLAMLSGLAVQRLYAMRSGVSTSFRAGAVGLLMAANVLACVVAAPDFLAWYNEAAAPWATLIHVDSDYDWGQDLERLSRTLETLPVKHIWISYSGSVELNQFHLPPWEPLPAGIPEKGWIAISETNLRTQPQAFGWLKSYQPVAIAGKTIRIYHIE</sequence>
<feature type="transmembrane region" description="Helical" evidence="8">
    <location>
        <begin position="238"/>
        <end position="256"/>
    </location>
</feature>
<evidence type="ECO:0000256" key="3">
    <source>
        <dbReference type="ARBA" id="ARBA00022676"/>
    </source>
</evidence>
<evidence type="ECO:0000259" key="9">
    <source>
        <dbReference type="Pfam" id="PF13231"/>
    </source>
</evidence>
<organism evidence="10 11">
    <name type="scientific">Silvibacterium dinghuense</name>
    <dbReference type="NCBI Taxonomy" id="1560006"/>
    <lineage>
        <taxon>Bacteria</taxon>
        <taxon>Pseudomonadati</taxon>
        <taxon>Acidobacteriota</taxon>
        <taxon>Terriglobia</taxon>
        <taxon>Terriglobales</taxon>
        <taxon>Acidobacteriaceae</taxon>
        <taxon>Silvibacterium</taxon>
    </lineage>
</organism>
<evidence type="ECO:0000256" key="6">
    <source>
        <dbReference type="ARBA" id="ARBA00022989"/>
    </source>
</evidence>
<reference evidence="10 11" key="1">
    <citation type="journal article" date="2016" name="Int. J. Syst. Evol. Microbiol.">
        <title>Acidipila dinghuensis sp. nov., an acidobacterium isolated from forest soil.</title>
        <authorList>
            <person name="Jiang Y.W."/>
            <person name="Wang J."/>
            <person name="Chen M.H."/>
            <person name="Lv Y.Y."/>
            <person name="Qiu L.H."/>
        </authorList>
    </citation>
    <scope>NUCLEOTIDE SEQUENCE [LARGE SCALE GENOMIC DNA]</scope>
    <source>
        <strain evidence="10 11">DHOF10</strain>
    </source>
</reference>
<keyword evidence="11" id="KW-1185">Reference proteome</keyword>
<evidence type="ECO:0000313" key="10">
    <source>
        <dbReference type="EMBL" id="RXS96759.1"/>
    </source>
</evidence>
<dbReference type="Proteomes" id="UP000290253">
    <property type="component" value="Unassembled WGS sequence"/>
</dbReference>
<dbReference type="GO" id="GO:0009103">
    <property type="term" value="P:lipopolysaccharide biosynthetic process"/>
    <property type="evidence" value="ECO:0007669"/>
    <property type="project" value="UniProtKB-ARBA"/>
</dbReference>
<feature type="transmembrane region" description="Helical" evidence="8">
    <location>
        <begin position="147"/>
        <end position="167"/>
    </location>
</feature>
<keyword evidence="2" id="KW-1003">Cell membrane</keyword>
<dbReference type="OrthoDB" id="128490at2"/>
<evidence type="ECO:0000256" key="5">
    <source>
        <dbReference type="ARBA" id="ARBA00022692"/>
    </source>
</evidence>
<feature type="domain" description="Glycosyltransferase RgtA/B/C/D-like" evidence="9">
    <location>
        <begin position="123"/>
        <end position="253"/>
    </location>
</feature>
<feature type="transmembrane region" description="Helical" evidence="8">
    <location>
        <begin position="328"/>
        <end position="353"/>
    </location>
</feature>
<accession>A0A4Q1SHA5</accession>
<dbReference type="GO" id="GO:0016763">
    <property type="term" value="F:pentosyltransferase activity"/>
    <property type="evidence" value="ECO:0007669"/>
    <property type="project" value="TreeGrafter"/>
</dbReference>
<evidence type="ECO:0000313" key="11">
    <source>
        <dbReference type="Proteomes" id="UP000290253"/>
    </source>
</evidence>
<proteinExistence type="predicted"/>
<feature type="transmembrane region" description="Helical" evidence="8">
    <location>
        <begin position="393"/>
        <end position="412"/>
    </location>
</feature>